<proteinExistence type="predicted"/>
<keyword evidence="4 6" id="KW-0408">Iron</keyword>
<dbReference type="PIRSF" id="PIRSF004869">
    <property type="entry name" value="PflX_prd"/>
    <property type="match status" value="1"/>
</dbReference>
<dbReference type="InterPro" id="IPR034457">
    <property type="entry name" value="Organic_radical-activating"/>
</dbReference>
<dbReference type="GO" id="GO:0003824">
    <property type="term" value="F:catalytic activity"/>
    <property type="evidence" value="ECO:0007669"/>
    <property type="project" value="InterPro"/>
</dbReference>
<feature type="binding site" evidence="6">
    <location>
        <position position="74"/>
    </location>
    <ligand>
        <name>[4Fe-4S] cluster</name>
        <dbReference type="ChEBI" id="CHEBI:49883"/>
        <note>4Fe-4S-S-AdoMet</note>
    </ligand>
</feature>
<dbReference type="InterPro" id="IPR007197">
    <property type="entry name" value="rSAM"/>
</dbReference>
<feature type="binding site" evidence="6">
    <location>
        <position position="77"/>
    </location>
    <ligand>
        <name>[4Fe-4S] cluster</name>
        <dbReference type="ChEBI" id="CHEBI:49883"/>
        <note>4Fe-4S-S-AdoMet</note>
    </ligand>
</feature>
<dbReference type="Proteomes" id="UP000245934">
    <property type="component" value="Unassembled WGS sequence"/>
</dbReference>
<evidence type="ECO:0000256" key="3">
    <source>
        <dbReference type="ARBA" id="ARBA00022723"/>
    </source>
</evidence>
<accession>A0A2V2N8Y4</accession>
<dbReference type="GeneID" id="97610362"/>
<dbReference type="InterPro" id="IPR058240">
    <property type="entry name" value="rSAM_sf"/>
</dbReference>
<dbReference type="InterPro" id="IPR013785">
    <property type="entry name" value="Aldolase_TIM"/>
</dbReference>
<dbReference type="GO" id="GO:0051539">
    <property type="term" value="F:4 iron, 4 sulfur cluster binding"/>
    <property type="evidence" value="ECO:0007669"/>
    <property type="project" value="UniProtKB-KW"/>
</dbReference>
<evidence type="ECO:0000256" key="4">
    <source>
        <dbReference type="ARBA" id="ARBA00023004"/>
    </source>
</evidence>
<dbReference type="Pfam" id="PF04055">
    <property type="entry name" value="Radical_SAM"/>
    <property type="match status" value="1"/>
</dbReference>
<dbReference type="SFLD" id="SFLDS00029">
    <property type="entry name" value="Radical_SAM"/>
    <property type="match status" value="1"/>
</dbReference>
<name>A0A2V2N8Y4_9EURY</name>
<feature type="domain" description="Radical SAM core" evidence="7">
    <location>
        <begin position="55"/>
        <end position="267"/>
    </location>
</feature>
<feature type="binding site" evidence="6">
    <location>
        <position position="70"/>
    </location>
    <ligand>
        <name>[4Fe-4S] cluster</name>
        <dbReference type="ChEBI" id="CHEBI:49883"/>
        <note>4Fe-4S-S-AdoMet</note>
    </ligand>
</feature>
<organism evidence="8 9">
    <name type="scientific">Methanospirillum stamsii</name>
    <dbReference type="NCBI Taxonomy" id="1277351"/>
    <lineage>
        <taxon>Archaea</taxon>
        <taxon>Methanobacteriati</taxon>
        <taxon>Methanobacteriota</taxon>
        <taxon>Stenosarchaea group</taxon>
        <taxon>Methanomicrobia</taxon>
        <taxon>Methanomicrobiales</taxon>
        <taxon>Methanospirillaceae</taxon>
        <taxon>Methanospirillum</taxon>
    </lineage>
</organism>
<evidence type="ECO:0000313" key="9">
    <source>
        <dbReference type="Proteomes" id="UP000245934"/>
    </source>
</evidence>
<dbReference type="PANTHER" id="PTHR30352:SF5">
    <property type="entry name" value="PYRUVATE FORMATE-LYASE 1-ACTIVATING ENZYME"/>
    <property type="match status" value="1"/>
</dbReference>
<keyword evidence="9" id="KW-1185">Reference proteome</keyword>
<evidence type="ECO:0000256" key="6">
    <source>
        <dbReference type="PIRSR" id="PIRSR004869-50"/>
    </source>
</evidence>
<sequence>MTIQCEYCPRGCSISENKTGYCQMYTVQNGVIIERFPYSWSGLNQSHIEQFPFFHVYPGSRSLMIGTAGCTMDCKYCSNAYIAKCPVEEVPLMNLFPEKVVTIAKKSGCQSIVFAINEPTVSLPSFLELAATAKKEGILVGCLTNGYLTNTSLQKLCEACDFLNISLKALTDQEYADLTGVTSISPICNSITYASSVCHLEITTPVLEPISSEKLGKICRFIAQINPEIPWHVLRLLPEYMLKDAPPPDIQKIEQILHDLRKMLPYTYFGNYVGAQGLSTICPVCGNIVIERINTGTCGGRLIGYNLSNGKCPHCNTKIPITGNYVDWEHLENGS</sequence>
<dbReference type="InterPro" id="IPR027596">
    <property type="entry name" value="AmmeMemoSam_rS"/>
</dbReference>
<gene>
    <name evidence="8" type="ORF">DLD82_00370</name>
</gene>
<dbReference type="Gene3D" id="3.20.20.70">
    <property type="entry name" value="Aldolase class I"/>
    <property type="match status" value="1"/>
</dbReference>
<dbReference type="GO" id="GO:0046872">
    <property type="term" value="F:metal ion binding"/>
    <property type="evidence" value="ECO:0007669"/>
    <property type="project" value="UniProtKB-KW"/>
</dbReference>
<evidence type="ECO:0000313" key="8">
    <source>
        <dbReference type="EMBL" id="PWR76299.1"/>
    </source>
</evidence>
<protein>
    <submittedName>
        <fullName evidence="8">Radical SAM protein</fullName>
    </submittedName>
</protein>
<dbReference type="PROSITE" id="PS51918">
    <property type="entry name" value="RADICAL_SAM"/>
    <property type="match status" value="1"/>
</dbReference>
<comment type="cofactor">
    <cofactor evidence="6">
        <name>[4Fe-4S] cluster</name>
        <dbReference type="ChEBI" id="CHEBI:49883"/>
    </cofactor>
    <text evidence="6">Binds 1 [4Fe-4S] cluster. The cluster is coordinated with 3 cysteines and an exchangeable S-adenosyl-L-methionine.</text>
</comment>
<dbReference type="AlphaFoldDB" id="A0A2V2N8Y4"/>
<dbReference type="InterPro" id="IPR016431">
    <property type="entry name" value="Pyrv-formate_lyase-activ_prd"/>
</dbReference>
<keyword evidence="3 6" id="KW-0479">Metal-binding</keyword>
<evidence type="ECO:0000259" key="7">
    <source>
        <dbReference type="PROSITE" id="PS51918"/>
    </source>
</evidence>
<dbReference type="OrthoDB" id="371936at2157"/>
<evidence type="ECO:0000256" key="5">
    <source>
        <dbReference type="ARBA" id="ARBA00023014"/>
    </source>
</evidence>
<comment type="caution">
    <text evidence="8">The sequence shown here is derived from an EMBL/GenBank/DDBJ whole genome shotgun (WGS) entry which is preliminary data.</text>
</comment>
<evidence type="ECO:0000256" key="2">
    <source>
        <dbReference type="ARBA" id="ARBA00022691"/>
    </source>
</evidence>
<dbReference type="RefSeq" id="WP_109939118.1">
    <property type="nucleotide sequence ID" value="NZ_CP176366.1"/>
</dbReference>
<evidence type="ECO:0000256" key="1">
    <source>
        <dbReference type="ARBA" id="ARBA00022485"/>
    </source>
</evidence>
<keyword evidence="1" id="KW-0004">4Fe-4S</keyword>
<dbReference type="SUPFAM" id="SSF102114">
    <property type="entry name" value="Radical SAM enzymes"/>
    <property type="match status" value="1"/>
</dbReference>
<dbReference type="EMBL" id="QGMZ01000001">
    <property type="protein sequence ID" value="PWR76299.1"/>
    <property type="molecule type" value="Genomic_DNA"/>
</dbReference>
<reference evidence="8 9" key="1">
    <citation type="submission" date="2018-05" db="EMBL/GenBank/DDBJ databases">
        <title>Draft genome of Methanospirillum stamsii Pt1.</title>
        <authorList>
            <person name="Dueholm M.S."/>
            <person name="Nielsen P.H."/>
            <person name="Bakmann L.F."/>
            <person name="Otzen D.E."/>
        </authorList>
    </citation>
    <scope>NUCLEOTIDE SEQUENCE [LARGE SCALE GENOMIC DNA]</scope>
    <source>
        <strain evidence="8 9">Pt1</strain>
    </source>
</reference>
<keyword evidence="2 6" id="KW-0949">S-adenosyl-L-methionine</keyword>
<dbReference type="PANTHER" id="PTHR30352">
    <property type="entry name" value="PYRUVATE FORMATE-LYASE-ACTIVATING ENZYME"/>
    <property type="match status" value="1"/>
</dbReference>
<dbReference type="CDD" id="cd01335">
    <property type="entry name" value="Radical_SAM"/>
    <property type="match status" value="1"/>
</dbReference>
<dbReference type="SFLD" id="SFLDG01101">
    <property type="entry name" value="Uncharacterised_Radical_SAM_Su"/>
    <property type="match status" value="1"/>
</dbReference>
<keyword evidence="5 6" id="KW-0411">Iron-sulfur</keyword>